<evidence type="ECO:0000256" key="7">
    <source>
        <dbReference type="ARBA" id="ARBA00022692"/>
    </source>
</evidence>
<keyword evidence="9 13" id="KW-0630">Potassium</keyword>
<accession>A0A178MU54</accession>
<keyword evidence="12 13" id="KW-0472">Membrane</keyword>
<evidence type="ECO:0000256" key="1">
    <source>
        <dbReference type="ARBA" id="ARBA00004141"/>
    </source>
</evidence>
<evidence type="ECO:0000256" key="9">
    <source>
        <dbReference type="ARBA" id="ARBA00022958"/>
    </source>
</evidence>
<evidence type="ECO:0000313" key="17">
    <source>
        <dbReference type="Proteomes" id="UP000078428"/>
    </source>
</evidence>
<keyword evidence="7 13" id="KW-0812">Transmembrane</keyword>
<evidence type="ECO:0000256" key="5">
    <source>
        <dbReference type="ARBA" id="ARBA00022519"/>
    </source>
</evidence>
<keyword evidence="5" id="KW-0997">Cell inner membrane</keyword>
<feature type="transmembrane region" description="Helical" evidence="13">
    <location>
        <begin position="145"/>
        <end position="163"/>
    </location>
</feature>
<dbReference type="GO" id="GO:0015079">
    <property type="term" value="F:potassium ion transmembrane transporter activity"/>
    <property type="evidence" value="ECO:0007669"/>
    <property type="project" value="UniProtKB-UniRule"/>
</dbReference>
<evidence type="ECO:0000313" key="16">
    <source>
        <dbReference type="EMBL" id="OAN52163.1"/>
    </source>
</evidence>
<feature type="transmembrane region" description="Helical" evidence="13">
    <location>
        <begin position="429"/>
        <end position="446"/>
    </location>
</feature>
<evidence type="ECO:0000256" key="3">
    <source>
        <dbReference type="ARBA" id="ARBA00022448"/>
    </source>
</evidence>
<dbReference type="Pfam" id="PF22776">
    <property type="entry name" value="K_trans_C"/>
    <property type="match status" value="1"/>
</dbReference>
<keyword evidence="8 13" id="KW-0769">Symport</keyword>
<feature type="transmembrane region" description="Helical" evidence="13">
    <location>
        <begin position="343"/>
        <end position="364"/>
    </location>
</feature>
<keyword evidence="17" id="KW-1185">Reference proteome</keyword>
<dbReference type="PANTHER" id="PTHR30540">
    <property type="entry name" value="OSMOTIC STRESS POTASSIUM TRANSPORTER"/>
    <property type="match status" value="1"/>
</dbReference>
<organism evidence="16 17">
    <name type="scientific">Paramagnetospirillum marisnigri</name>
    <dbReference type="NCBI Taxonomy" id="1285242"/>
    <lineage>
        <taxon>Bacteria</taxon>
        <taxon>Pseudomonadati</taxon>
        <taxon>Pseudomonadota</taxon>
        <taxon>Alphaproteobacteria</taxon>
        <taxon>Rhodospirillales</taxon>
        <taxon>Magnetospirillaceae</taxon>
        <taxon>Paramagnetospirillum</taxon>
    </lineage>
</organism>
<dbReference type="RefSeq" id="WP_068490931.1">
    <property type="nucleotide sequence ID" value="NZ_LWQT01000044.1"/>
</dbReference>
<feature type="domain" description="K+ potassium transporter C-terminal" evidence="15">
    <location>
        <begin position="479"/>
        <end position="629"/>
    </location>
</feature>
<dbReference type="InterPro" id="IPR053951">
    <property type="entry name" value="K_trans_N"/>
</dbReference>
<dbReference type="InterPro" id="IPR053952">
    <property type="entry name" value="K_trans_C"/>
</dbReference>
<comment type="function">
    <text evidence="13">Transport of potassium into the cell. Likely operates as a K(+):H(+) symporter.</text>
</comment>
<dbReference type="InterPro" id="IPR023051">
    <property type="entry name" value="Kup"/>
</dbReference>
<feature type="transmembrane region" description="Helical" evidence="13">
    <location>
        <begin position="293"/>
        <end position="322"/>
    </location>
</feature>
<evidence type="ECO:0000259" key="14">
    <source>
        <dbReference type="Pfam" id="PF02705"/>
    </source>
</evidence>
<proteinExistence type="inferred from homology"/>
<evidence type="ECO:0000256" key="2">
    <source>
        <dbReference type="ARBA" id="ARBA00007019"/>
    </source>
</evidence>
<dbReference type="InterPro" id="IPR003855">
    <property type="entry name" value="K+_transporter"/>
</dbReference>
<dbReference type="GO" id="GO:0015293">
    <property type="term" value="F:symporter activity"/>
    <property type="evidence" value="ECO:0007669"/>
    <property type="project" value="UniProtKB-UniRule"/>
</dbReference>
<evidence type="ECO:0000256" key="11">
    <source>
        <dbReference type="ARBA" id="ARBA00023065"/>
    </source>
</evidence>
<comment type="subcellular location">
    <subcellularLocation>
        <location evidence="13">Cell membrane</location>
        <topology evidence="13">Multi-pass membrane protein</topology>
    </subcellularLocation>
    <subcellularLocation>
        <location evidence="1">Membrane</location>
        <topology evidence="1">Multi-pass membrane protein</topology>
    </subcellularLocation>
</comment>
<dbReference type="HAMAP" id="MF_01522">
    <property type="entry name" value="Kup"/>
    <property type="match status" value="1"/>
</dbReference>
<keyword evidence="10 13" id="KW-1133">Transmembrane helix</keyword>
<reference evidence="16 17" key="1">
    <citation type="submission" date="2016-04" db="EMBL/GenBank/DDBJ databases">
        <title>Draft genome sequence of freshwater magnetotactic bacteria Magnetospirillum marisnigri SP-1 and Magnetospirillum moscoviense BB-1.</title>
        <authorList>
            <person name="Koziaeva V."/>
            <person name="Dziuba M.V."/>
            <person name="Ivanov T.M."/>
            <person name="Kuznetsov B."/>
            <person name="Grouzdev D.S."/>
        </authorList>
    </citation>
    <scope>NUCLEOTIDE SEQUENCE [LARGE SCALE GENOMIC DNA]</scope>
    <source>
        <strain evidence="16 17">SP-1</strain>
    </source>
</reference>
<feature type="transmembrane region" description="Helical" evidence="13">
    <location>
        <begin position="53"/>
        <end position="74"/>
    </location>
</feature>
<evidence type="ECO:0000256" key="10">
    <source>
        <dbReference type="ARBA" id="ARBA00022989"/>
    </source>
</evidence>
<protein>
    <recommendedName>
        <fullName evidence="13">Probable potassium transport system protein Kup</fullName>
    </recommendedName>
</protein>
<feature type="transmembrane region" description="Helical" evidence="13">
    <location>
        <begin position="104"/>
        <end position="125"/>
    </location>
</feature>
<dbReference type="STRING" id="1285242.A6A04_00180"/>
<evidence type="ECO:0000256" key="6">
    <source>
        <dbReference type="ARBA" id="ARBA00022538"/>
    </source>
</evidence>
<feature type="transmembrane region" description="Helical" evidence="13">
    <location>
        <begin position="370"/>
        <end position="396"/>
    </location>
</feature>
<dbReference type="Pfam" id="PF02705">
    <property type="entry name" value="K_trans"/>
    <property type="match status" value="1"/>
</dbReference>
<comment type="caution">
    <text evidence="16">The sequence shown here is derived from an EMBL/GenBank/DDBJ whole genome shotgun (WGS) entry which is preliminary data.</text>
</comment>
<evidence type="ECO:0000256" key="12">
    <source>
        <dbReference type="ARBA" id="ARBA00023136"/>
    </source>
</evidence>
<feature type="domain" description="K+ potassium transporter integral membrane" evidence="14">
    <location>
        <begin position="16"/>
        <end position="469"/>
    </location>
</feature>
<feature type="transmembrane region" description="Helical" evidence="13">
    <location>
        <begin position="251"/>
        <end position="273"/>
    </location>
</feature>
<dbReference type="EMBL" id="LWQT01000044">
    <property type="protein sequence ID" value="OAN52163.1"/>
    <property type="molecule type" value="Genomic_DNA"/>
</dbReference>
<evidence type="ECO:0000259" key="15">
    <source>
        <dbReference type="Pfam" id="PF22776"/>
    </source>
</evidence>
<evidence type="ECO:0000256" key="4">
    <source>
        <dbReference type="ARBA" id="ARBA00022475"/>
    </source>
</evidence>
<dbReference type="OrthoDB" id="9805577at2"/>
<feature type="transmembrane region" description="Helical" evidence="13">
    <location>
        <begin position="12"/>
        <end position="33"/>
    </location>
</feature>
<keyword evidence="3 13" id="KW-0813">Transport</keyword>
<keyword evidence="6 13" id="KW-0633">Potassium transport</keyword>
<feature type="transmembrane region" description="Helical" evidence="13">
    <location>
        <begin position="175"/>
        <end position="197"/>
    </location>
</feature>
<keyword evidence="4 13" id="KW-1003">Cell membrane</keyword>
<dbReference type="AlphaFoldDB" id="A0A178MU54"/>
<dbReference type="Proteomes" id="UP000078428">
    <property type="component" value="Unassembled WGS sequence"/>
</dbReference>
<evidence type="ECO:0000256" key="8">
    <source>
        <dbReference type="ARBA" id="ARBA00022847"/>
    </source>
</evidence>
<feature type="transmembrane region" description="Helical" evidence="13">
    <location>
        <begin position="403"/>
        <end position="423"/>
    </location>
</feature>
<sequence length="629" mass="68246">MTAHPGDGQSRNVPALMLAAIGVVFGDIGTSPLYALKETFAGHHAMALDKANILGVLSLMFWAITIIVSFKYVIIIMRADNRGEGGSLSLLALVSRAAEGHGRLPIIVSSLGIFAAALFYGDSIITPAISVLSAVEGLRIAAPNLEQWVVPLTIAILVVLFAIQSHGTDLVGKLFGPVMLVWFGTLAVLGVKNMALAPSVLSALSPHHAIALIFREGWTAFLALGSVVLCVTGAEALYTDMGHFGRLPIRLAWYMFVLPALILNYFGQGALLISDPAAIANPFFKLAPTAMALPLVILATLATVIASQAVISGAFSVTRQAIQLGLLPRMEIIHTSKDEMGQIYLPFVNWLLLLLVIALVLGFQTSSNLAAAYGVAVTGTMVIDALLVGTVMLLIWKWNPRKVKIMVGGFLVVDLAFFLANSIKIPDGGWFPLIAGGLLFTVMATWKHGRQRLLAKLRAEAFPVEDFLASLSDRVPRVPGTAVFLTGTSEGVPIALLHNMKHNKIIHERVVLLTVQVEERPFVPEADRLEHRLLAPNFHRLFLRYGFMESPNIPKALAHARSDQLGFFYEPMSVSYFVSRETLIPLPKQGWADKRDQVFAALARMATSAMDYFHLPSNRVVELGSQIEI</sequence>
<feature type="transmembrane region" description="Helical" evidence="13">
    <location>
        <begin position="217"/>
        <end position="239"/>
    </location>
</feature>
<name>A0A178MU54_9PROT</name>
<comment type="catalytic activity">
    <reaction evidence="13">
        <text>K(+)(in) + H(+)(in) = K(+)(out) + H(+)(out)</text>
        <dbReference type="Rhea" id="RHEA:28490"/>
        <dbReference type="ChEBI" id="CHEBI:15378"/>
        <dbReference type="ChEBI" id="CHEBI:29103"/>
    </reaction>
</comment>
<dbReference type="GO" id="GO:0005886">
    <property type="term" value="C:plasma membrane"/>
    <property type="evidence" value="ECO:0007669"/>
    <property type="project" value="UniProtKB-SubCell"/>
</dbReference>
<comment type="similarity">
    <text evidence="2 13">Belongs to the HAK/KUP transporter (TC 2.A.72) family.</text>
</comment>
<dbReference type="PANTHER" id="PTHR30540:SF79">
    <property type="entry name" value="LOW AFFINITY POTASSIUM TRANSPORT SYSTEM PROTEIN KUP"/>
    <property type="match status" value="1"/>
</dbReference>
<gene>
    <name evidence="16" type="primary">trkD</name>
    <name evidence="13" type="synonym">kup</name>
    <name evidence="16" type="ORF">A6A04_00180</name>
</gene>
<evidence type="ECO:0000256" key="13">
    <source>
        <dbReference type="HAMAP-Rule" id="MF_01522"/>
    </source>
</evidence>
<keyword evidence="11 13" id="KW-0406">Ion transport</keyword>